<dbReference type="EMBL" id="PFTZ01000068">
    <property type="protein sequence ID" value="PJB51307.1"/>
    <property type="molecule type" value="Genomic_DNA"/>
</dbReference>
<reference evidence="3" key="1">
    <citation type="submission" date="2017-09" db="EMBL/GenBank/DDBJ databases">
        <title>Depth-based differentiation of microbial function through sediment-hosted aquifers and enrichment of novel symbionts in the deep terrestrial subsurface.</title>
        <authorList>
            <person name="Probst A.J."/>
            <person name="Ladd B."/>
            <person name="Jarett J.K."/>
            <person name="Geller-Mcgrath D.E."/>
            <person name="Sieber C.M.K."/>
            <person name="Emerson J.B."/>
            <person name="Anantharaman K."/>
            <person name="Thomas B.C."/>
            <person name="Malmstrom R."/>
            <person name="Stieglmeier M."/>
            <person name="Klingl A."/>
            <person name="Woyke T."/>
            <person name="Ryan C.M."/>
            <person name="Banfield J.F."/>
        </authorList>
    </citation>
    <scope>NUCLEOTIDE SEQUENCE [LARGE SCALE GENOMIC DNA]</scope>
</reference>
<dbReference type="Proteomes" id="UP000229421">
    <property type="component" value="Unassembled WGS sequence"/>
</dbReference>
<sequence>PKAKRFGLGIHPFLDSRFHGNDTFFVIPHLMRDPFGLDSRLRGNDKKNAGMTARNDILRKS</sequence>
<organism evidence="2 3">
    <name type="scientific">Candidatus Berkelbacteria bacterium CG_4_9_14_3_um_filter_39_23</name>
    <dbReference type="NCBI Taxonomy" id="1974508"/>
    <lineage>
        <taxon>Bacteria</taxon>
        <taxon>Candidatus Berkelbacteria</taxon>
    </lineage>
</organism>
<evidence type="ECO:0000313" key="2">
    <source>
        <dbReference type="EMBL" id="PJB51307.1"/>
    </source>
</evidence>
<feature type="non-terminal residue" evidence="2">
    <location>
        <position position="1"/>
    </location>
</feature>
<name>A0A2M8C584_9BACT</name>
<evidence type="ECO:0000313" key="3">
    <source>
        <dbReference type="Proteomes" id="UP000229421"/>
    </source>
</evidence>
<evidence type="ECO:0000256" key="1">
    <source>
        <dbReference type="SAM" id="MobiDB-lite"/>
    </source>
</evidence>
<dbReference type="AlphaFoldDB" id="A0A2M8C584"/>
<feature type="region of interest" description="Disordered" evidence="1">
    <location>
        <begin position="38"/>
        <end position="61"/>
    </location>
</feature>
<comment type="caution">
    <text evidence="2">The sequence shown here is derived from an EMBL/GenBank/DDBJ whole genome shotgun (WGS) entry which is preliminary data.</text>
</comment>
<gene>
    <name evidence="2" type="ORF">CO101_02430</name>
</gene>
<protein>
    <submittedName>
        <fullName evidence="2">Uncharacterized protein</fullName>
    </submittedName>
</protein>
<proteinExistence type="predicted"/>
<feature type="compositionally biased region" description="Basic and acidic residues" evidence="1">
    <location>
        <begin position="39"/>
        <end position="48"/>
    </location>
</feature>
<accession>A0A2M8C584</accession>